<proteinExistence type="predicted"/>
<protein>
    <recommendedName>
        <fullName evidence="3">Error-prone DNA polymerase</fullName>
    </recommendedName>
</protein>
<organism evidence="1 2">
    <name type="scientific">Paraburkholderia phytofirmans OLGA172</name>
    <dbReference type="NCBI Taxonomy" id="1417228"/>
    <lineage>
        <taxon>Bacteria</taxon>
        <taxon>Pseudomonadati</taxon>
        <taxon>Pseudomonadota</taxon>
        <taxon>Betaproteobacteria</taxon>
        <taxon>Burkholderiales</taxon>
        <taxon>Burkholderiaceae</taxon>
        <taxon>Paraburkholderia</taxon>
    </lineage>
</organism>
<sequence>MKQALSRTLGVPIFQEQVMQARCSLPDSPPARPTSCVARWPHGAARRGLEAYYDRIVNGMLERGYDCEFAEAIFAQIQGFGEYGFPESHAASFALLVYASAWLKCHEPVAFLVAMLNSQPMGFYSPSQLVQDARRHGVKVLPVDVTLSNWDSAVEGKSTRAPVRLVQGERSCAIRPRSRRTTASTSGCLAHT</sequence>
<dbReference type="EMBL" id="CP014579">
    <property type="protein sequence ID" value="ANB75188.1"/>
    <property type="molecule type" value="Genomic_DNA"/>
</dbReference>
<evidence type="ECO:0000313" key="1">
    <source>
        <dbReference type="EMBL" id="ANB75188.1"/>
    </source>
</evidence>
<evidence type="ECO:0000313" key="2">
    <source>
        <dbReference type="Proteomes" id="UP000076852"/>
    </source>
</evidence>
<dbReference type="GO" id="GO:0008408">
    <property type="term" value="F:3'-5' exonuclease activity"/>
    <property type="evidence" value="ECO:0007669"/>
    <property type="project" value="InterPro"/>
</dbReference>
<dbReference type="KEGG" id="buz:AYM40_22510"/>
<dbReference type="GO" id="GO:0006260">
    <property type="term" value="P:DNA replication"/>
    <property type="evidence" value="ECO:0007669"/>
    <property type="project" value="InterPro"/>
</dbReference>
<gene>
    <name evidence="1" type="ORF">AYM40_22510</name>
</gene>
<dbReference type="Proteomes" id="UP000076852">
    <property type="component" value="Chromosome 2"/>
</dbReference>
<reference evidence="1 2" key="1">
    <citation type="journal article" date="2016" name="Gene">
        <title>PacBio SMRT assembly of a complex multi-replicon genome reveals chlorocatechol degradative operon in a region of genome plasticity.</title>
        <authorList>
            <person name="Ricker N."/>
            <person name="Shen S.Y."/>
            <person name="Goordial J."/>
            <person name="Jin S."/>
            <person name="Fulthorpe R.R."/>
        </authorList>
    </citation>
    <scope>NUCLEOTIDE SEQUENCE [LARGE SCALE GENOMIC DNA]</scope>
    <source>
        <strain evidence="1 2">OLGA172</strain>
    </source>
</reference>
<evidence type="ECO:0008006" key="3">
    <source>
        <dbReference type="Google" id="ProtNLM"/>
    </source>
</evidence>
<dbReference type="PANTHER" id="PTHR32294">
    <property type="entry name" value="DNA POLYMERASE III SUBUNIT ALPHA"/>
    <property type="match status" value="1"/>
</dbReference>
<dbReference type="InterPro" id="IPR004805">
    <property type="entry name" value="DnaE2/DnaE/PolC"/>
</dbReference>
<dbReference type="STRING" id="1804984.AYM40_22510"/>
<dbReference type="AlphaFoldDB" id="A0A160FRL4"/>
<name>A0A160FRL4_9BURK</name>
<accession>A0A160FRL4</accession>
<keyword evidence="2" id="KW-1185">Reference proteome</keyword>
<dbReference type="PANTHER" id="PTHR32294:SF4">
    <property type="entry name" value="ERROR-PRONE DNA POLYMERASE"/>
    <property type="match status" value="1"/>
</dbReference>